<feature type="domain" description="CHAT" evidence="1">
    <location>
        <begin position="529"/>
        <end position="792"/>
    </location>
</feature>
<dbReference type="RefSeq" id="WP_137250477.1">
    <property type="nucleotide sequence ID" value="NZ_SZQA01000036.1"/>
</dbReference>
<accession>A0A4U3M9L9</accession>
<evidence type="ECO:0000313" key="3">
    <source>
        <dbReference type="Proteomes" id="UP000308705"/>
    </source>
</evidence>
<dbReference type="SUPFAM" id="SSF48452">
    <property type="entry name" value="TPR-like"/>
    <property type="match status" value="1"/>
</dbReference>
<sequence>MSTTSREHANYALYRSNLGGALQQRYRATRRSADTEEAADVLREAVAATPEASPYRPGYLGNLGSVLLERYQAVGQTAAFDEAIIHLREAVRTVHPANVQRPALMNSLARALLVGGHDLDEAIGLFRSARADAPPESLTRVQSTINLAGALIAVARAAEPPGVASPGDRRWNVLRDLLPRGRRLAETPALDEAIALLTGLLDEDATAGPEAYAFLGQALQARFTLTGRSRTLLQALRTMERAVEVSAPGSTEASVALYHLAEIRVDQWRLTAAADAREEALARFREAAAVEAAAASWRAGVGRAWGRFAMECGRPAEATDGFAVAVGVLDEAAWRGLGRDDQERVLADHEGLARDAAAAAVRAGRPETALELLEQGRGVMLAQVLDSRTSQDLLRERAPGLAEQLAQLQDALDLAERSDLYDDRSEPRHLDQRPVLARRRRELLAEIRKVPGLTGFLRPPRAAGLLSAAEGGPVALVNVSDYGCDALLVTTGGIRVLPLTLTAAEARQEADRFAAAVRDRDLRAMATALDWIWTHVTGPVLDALGPVSRIWWCPTGPLTGLPLHSAGPALDRVISSYTPTVRALVHARSRLGPQGERRRLLIGVPVAPGESELAGVGRELELVRGHLGDVDELTGPDATHERVLALLDGCSWMHFAGHAVQELDAPAVARLLLSDRPLTLRELAARRLDRAEFAFLSGCETSRGGDVLADEATSLAGSVQLAGFPHVIGTLWPIVDVHAPAIVDTVYQVLTAQGTAEPRADAAAVALHLAVRSLRDRRPGFPYFWAGYVHVGP</sequence>
<protein>
    <submittedName>
        <fullName evidence="2">CHAT domain-containing protein</fullName>
    </submittedName>
</protein>
<reference evidence="2 3" key="1">
    <citation type="submission" date="2019-04" db="EMBL/GenBank/DDBJ databases">
        <title>Herbidospora sp. NEAU-GS14.nov., a novel actinomycete isolated from soil.</title>
        <authorList>
            <person name="Han L."/>
        </authorList>
    </citation>
    <scope>NUCLEOTIDE SEQUENCE [LARGE SCALE GENOMIC DNA]</scope>
    <source>
        <strain evidence="2 3">NEAU-GS14</strain>
    </source>
</reference>
<gene>
    <name evidence="2" type="ORF">FDA94_30290</name>
</gene>
<dbReference type="EMBL" id="SZQA01000036">
    <property type="protein sequence ID" value="TKK84216.1"/>
    <property type="molecule type" value="Genomic_DNA"/>
</dbReference>
<dbReference type="Pfam" id="PF12770">
    <property type="entry name" value="CHAT"/>
    <property type="match status" value="1"/>
</dbReference>
<dbReference type="Gene3D" id="1.25.40.10">
    <property type="entry name" value="Tetratricopeptide repeat domain"/>
    <property type="match status" value="1"/>
</dbReference>
<keyword evidence="3" id="KW-1185">Reference proteome</keyword>
<evidence type="ECO:0000313" key="2">
    <source>
        <dbReference type="EMBL" id="TKK84216.1"/>
    </source>
</evidence>
<dbReference type="OrthoDB" id="3206999at2"/>
<comment type="caution">
    <text evidence="2">The sequence shown here is derived from an EMBL/GenBank/DDBJ whole genome shotgun (WGS) entry which is preliminary data.</text>
</comment>
<dbReference type="Proteomes" id="UP000308705">
    <property type="component" value="Unassembled WGS sequence"/>
</dbReference>
<dbReference type="AlphaFoldDB" id="A0A4U3M9L9"/>
<proteinExistence type="predicted"/>
<organism evidence="2 3">
    <name type="scientific">Herbidospora galbida</name>
    <dbReference type="NCBI Taxonomy" id="2575442"/>
    <lineage>
        <taxon>Bacteria</taxon>
        <taxon>Bacillati</taxon>
        <taxon>Actinomycetota</taxon>
        <taxon>Actinomycetes</taxon>
        <taxon>Streptosporangiales</taxon>
        <taxon>Streptosporangiaceae</taxon>
        <taxon>Herbidospora</taxon>
    </lineage>
</organism>
<evidence type="ECO:0000259" key="1">
    <source>
        <dbReference type="Pfam" id="PF12770"/>
    </source>
</evidence>
<dbReference type="InterPro" id="IPR024983">
    <property type="entry name" value="CHAT_dom"/>
</dbReference>
<name>A0A4U3M9L9_9ACTN</name>
<dbReference type="InterPro" id="IPR011990">
    <property type="entry name" value="TPR-like_helical_dom_sf"/>
</dbReference>